<dbReference type="SMART" id="SM00225">
    <property type="entry name" value="BTB"/>
    <property type="match status" value="1"/>
</dbReference>
<organism evidence="5 6">
    <name type="scientific">Arachis hypogaea</name>
    <name type="common">Peanut</name>
    <dbReference type="NCBI Taxonomy" id="3818"/>
    <lineage>
        <taxon>Eukaryota</taxon>
        <taxon>Viridiplantae</taxon>
        <taxon>Streptophyta</taxon>
        <taxon>Embryophyta</taxon>
        <taxon>Tracheophyta</taxon>
        <taxon>Spermatophyta</taxon>
        <taxon>Magnoliopsida</taxon>
        <taxon>eudicotyledons</taxon>
        <taxon>Gunneridae</taxon>
        <taxon>Pentapetalae</taxon>
        <taxon>rosids</taxon>
        <taxon>fabids</taxon>
        <taxon>Fabales</taxon>
        <taxon>Fabaceae</taxon>
        <taxon>Papilionoideae</taxon>
        <taxon>50 kb inversion clade</taxon>
        <taxon>dalbergioids sensu lato</taxon>
        <taxon>Dalbergieae</taxon>
        <taxon>Pterocarpus clade</taxon>
        <taxon>Arachis</taxon>
    </lineage>
</organism>
<dbReference type="STRING" id="3818.A0A445AKR9"/>
<protein>
    <recommendedName>
        <fullName evidence="4">BTB domain-containing protein</fullName>
    </recommendedName>
</protein>
<proteinExistence type="predicted"/>
<reference evidence="5 6" key="1">
    <citation type="submission" date="2019-01" db="EMBL/GenBank/DDBJ databases">
        <title>Sequencing of cultivated peanut Arachis hypogaea provides insights into genome evolution and oil improvement.</title>
        <authorList>
            <person name="Chen X."/>
        </authorList>
    </citation>
    <scope>NUCLEOTIDE SEQUENCE [LARGE SCALE GENOMIC DNA]</scope>
    <source>
        <strain evidence="6">cv. Fuhuasheng</strain>
        <tissue evidence="5">Leaves</tissue>
    </source>
</reference>
<dbReference type="PANTHER" id="PTHR44203:SF8">
    <property type="entry name" value="ETHYLENE-OVERPRODUCTION PROTEIN 1"/>
    <property type="match status" value="1"/>
</dbReference>
<keyword evidence="3" id="KW-0802">TPR repeat</keyword>
<dbReference type="SUPFAM" id="SSF48452">
    <property type="entry name" value="TPR-like"/>
    <property type="match status" value="3"/>
</dbReference>
<dbReference type="Proteomes" id="UP000289738">
    <property type="component" value="Chromosome B02"/>
</dbReference>
<evidence type="ECO:0000313" key="6">
    <source>
        <dbReference type="Proteomes" id="UP000289738"/>
    </source>
</evidence>
<accession>A0A445AKR9</accession>
<sequence>MQHKIFTKMRSMKMIDGCKGPPVRTYNPSVDADGGAGKLRHHIQETLRSQIPRKKSVRGYSPSSNLNLEAAAIVSDGTLLPYGLPATKLLEPKIEATLTPLDYVQTLADLHRRAENSAEFEKAEVFLEQSAVFRGLPEPKLFRRTLRSARQHAVDVHTKVVLSSWLRYERREDELIGISSMDCCGRNLECPKANLVAGYDPESVYDPCVCAKRNFNFSTGDEMAMEEAVNYDDNDSDDDDDCDLSFCIGDYDVRCRRNDMASLSRPFKTMLYGGFLESKREKINFTQNGFSVEAMKAAEVFSRTKRVSHFEPKVVLELLSLANRYCCEEMKAACDAHLASLVCDMEDAGLLIEYGLEETANLLVAACLQLFLRELPGSMQCSNFMKIFCSPEGRDRLAAARHASFVLYYFLSQIAMEEEMRSNTTVMLLERLVECAADGWQKQLAFHQLGVVMLERKEYKDAQHWFEAAVGAGHVYSLVGVARAKYKRGHTYSAYKLMNSLISDYKPVGWMYQERSLYCVGKEKMMDLMAATELDPTLCFPYKYRAIALLEDNMIGASISEINKVIGFKVSPDCLELRAWFLIAVENYEGALRDVRAILTLDPNYRMFYGNMPGNYLVELLSPLARHYSQADCWMQLYDRWSSVDDVGSLAVVHQMLENDPGRSLLHFRQSLLLLRLNCQKAAMRSLRLARNHSASDHERLVYEGWILYDTGHREEALAKAEESISIQRSFEAYFLKAYALADSNLDAESSNIVIKLLEEALRCPSDGLRKGQALNNLGSVYVDCDKLDLAADCYMNALNIKHTRAHQGLARVHHLKNDRKAAYDEMTKLIEKARNNASAFEKRSEYCDRDMAKSDLTMATELDPLRTYPYRYRAAVLMDDHKEDEAIAELSRAIDFKPDIQLLHLRAAFYDSMGDYVSTVRDCEAALCLDPSHGDTLELCNKARERITEDK</sequence>
<dbReference type="InterPro" id="IPR044631">
    <property type="entry name" value="ETO1-like"/>
</dbReference>
<evidence type="ECO:0000313" key="5">
    <source>
        <dbReference type="EMBL" id="RYR27005.1"/>
    </source>
</evidence>
<dbReference type="InterPro" id="IPR019734">
    <property type="entry name" value="TPR_rpt"/>
</dbReference>
<dbReference type="Gene3D" id="3.30.710.10">
    <property type="entry name" value="Potassium Channel Kv1.1, Chain A"/>
    <property type="match status" value="1"/>
</dbReference>
<comment type="subcellular location">
    <subcellularLocation>
        <location evidence="1">Endomembrane system</location>
        <topology evidence="1">Peripheral membrane protein</topology>
    </subcellularLocation>
</comment>
<dbReference type="PANTHER" id="PTHR44203">
    <property type="entry name" value="ETO1-RELATED"/>
    <property type="match status" value="1"/>
</dbReference>
<dbReference type="PROSITE" id="PS50005">
    <property type="entry name" value="TPR"/>
    <property type="match status" value="1"/>
</dbReference>
<evidence type="ECO:0000259" key="4">
    <source>
        <dbReference type="SMART" id="SM00225"/>
    </source>
</evidence>
<evidence type="ECO:0000256" key="2">
    <source>
        <dbReference type="ARBA" id="ARBA00004906"/>
    </source>
</evidence>
<comment type="caution">
    <text evidence="5">The sequence shown here is derived from an EMBL/GenBank/DDBJ whole genome shotgun (WGS) entry which is preliminary data.</text>
</comment>
<feature type="domain" description="BTB" evidence="4">
    <location>
        <begin position="242"/>
        <end position="342"/>
    </location>
</feature>
<dbReference type="SUPFAM" id="SSF54695">
    <property type="entry name" value="POZ domain"/>
    <property type="match status" value="1"/>
</dbReference>
<dbReference type="OrthoDB" id="9997739at2759"/>
<dbReference type="InterPro" id="IPR011333">
    <property type="entry name" value="SKP1/BTB/POZ_sf"/>
</dbReference>
<name>A0A445AKR9_ARAHY</name>
<gene>
    <name evidence="5" type="ORF">Ahy_B02g061326</name>
</gene>
<dbReference type="Gene3D" id="1.25.40.10">
    <property type="entry name" value="Tetratricopeptide repeat domain"/>
    <property type="match status" value="3"/>
</dbReference>
<dbReference type="GO" id="GO:0012505">
    <property type="term" value="C:endomembrane system"/>
    <property type="evidence" value="ECO:0007669"/>
    <property type="project" value="UniProtKB-SubCell"/>
</dbReference>
<evidence type="ECO:0000256" key="1">
    <source>
        <dbReference type="ARBA" id="ARBA00004184"/>
    </source>
</evidence>
<dbReference type="InterPro" id="IPR011990">
    <property type="entry name" value="TPR-like_helical_dom_sf"/>
</dbReference>
<evidence type="ECO:0000256" key="3">
    <source>
        <dbReference type="PROSITE-ProRule" id="PRU00339"/>
    </source>
</evidence>
<comment type="pathway">
    <text evidence="2">Protein modification; protein ubiquitination.</text>
</comment>
<dbReference type="AlphaFoldDB" id="A0A445AKR9"/>
<dbReference type="EMBL" id="SDMP01000012">
    <property type="protein sequence ID" value="RYR27005.1"/>
    <property type="molecule type" value="Genomic_DNA"/>
</dbReference>
<dbReference type="GO" id="GO:0010105">
    <property type="term" value="P:negative regulation of ethylene-activated signaling pathway"/>
    <property type="evidence" value="ECO:0007669"/>
    <property type="project" value="InterPro"/>
</dbReference>
<feature type="repeat" description="TPR" evidence="3">
    <location>
        <begin position="772"/>
        <end position="805"/>
    </location>
</feature>
<keyword evidence="6" id="KW-1185">Reference proteome</keyword>
<dbReference type="SMART" id="SM00028">
    <property type="entry name" value="TPR"/>
    <property type="match status" value="4"/>
</dbReference>
<dbReference type="InterPro" id="IPR000210">
    <property type="entry name" value="BTB/POZ_dom"/>
</dbReference>